<comment type="caution">
    <text evidence="1">The sequence shown here is derived from an EMBL/GenBank/DDBJ whole genome shotgun (WGS) entry which is preliminary data.</text>
</comment>
<organism evidence="1 2">
    <name type="scientific">Cupriavidus pinatubonensis</name>
    <dbReference type="NCBI Taxonomy" id="248026"/>
    <lineage>
        <taxon>Bacteria</taxon>
        <taxon>Pseudomonadati</taxon>
        <taxon>Pseudomonadota</taxon>
        <taxon>Betaproteobacteria</taxon>
        <taxon>Burkholderiales</taxon>
        <taxon>Burkholderiaceae</taxon>
        <taxon>Cupriavidus</taxon>
    </lineage>
</organism>
<dbReference type="Proteomes" id="UP000701702">
    <property type="component" value="Unassembled WGS sequence"/>
</dbReference>
<dbReference type="PANTHER" id="PTHR11941:SF133">
    <property type="entry name" value="1,2-EPOXYPHENYLACETYL-COA ISOMERASE"/>
    <property type="match status" value="1"/>
</dbReference>
<dbReference type="Gene3D" id="3.90.226.10">
    <property type="entry name" value="2-enoyl-CoA Hydratase, Chain A, domain 1"/>
    <property type="match status" value="1"/>
</dbReference>
<evidence type="ECO:0000313" key="2">
    <source>
        <dbReference type="Proteomes" id="UP000701702"/>
    </source>
</evidence>
<dbReference type="InterPro" id="IPR001753">
    <property type="entry name" value="Enoyl-CoA_hydra/iso"/>
</dbReference>
<protein>
    <submittedName>
        <fullName evidence="1">Short-chain-enoyl-CoA hydratase</fullName>
        <ecNumber evidence="1">4.2.1.150</ecNumber>
    </submittedName>
</protein>
<keyword evidence="2" id="KW-1185">Reference proteome</keyword>
<proteinExistence type="predicted"/>
<accession>A0ABN7ZNX6</accession>
<dbReference type="CDD" id="cd06558">
    <property type="entry name" value="crotonase-like"/>
    <property type="match status" value="1"/>
</dbReference>
<dbReference type="SUPFAM" id="SSF52096">
    <property type="entry name" value="ClpP/crotonase"/>
    <property type="match status" value="1"/>
</dbReference>
<reference evidence="1 2" key="1">
    <citation type="submission" date="2021-08" db="EMBL/GenBank/DDBJ databases">
        <authorList>
            <person name="Peeters C."/>
        </authorList>
    </citation>
    <scope>NUCLEOTIDE SEQUENCE [LARGE SCALE GENOMIC DNA]</scope>
    <source>
        <strain evidence="1 2">LMG 23994</strain>
    </source>
</reference>
<dbReference type="GO" id="GO:0018812">
    <property type="term" value="F:3-hydroxyacyl-CoA dehydratase activity"/>
    <property type="evidence" value="ECO:0007669"/>
    <property type="project" value="UniProtKB-EC"/>
</dbReference>
<sequence>MSDFVQIVREDGIAVITLNHPHTRNAIADESCIQAIVTALSEISADPSLRAAILTGAGPAFCAGGSLQSLGQIAADEPVANEQRYRSGIQRIPRAFQQIDIPVIAAVNGPAIGAGLDLACMCDIRVASTRATFAESFVKLGLVAGDGGAWLLARTLPLARAYEMALTGNAIDAQQAMDWGLVSRLAEPENLMETALTLARAIAANPGHAVRMTKRLVDASLLNTLDSVLSLSACMQALAHTTEAHRQALRLMTARVGTKS</sequence>
<evidence type="ECO:0000313" key="1">
    <source>
        <dbReference type="EMBL" id="CAG9187652.1"/>
    </source>
</evidence>
<keyword evidence="1" id="KW-0456">Lyase</keyword>
<dbReference type="InterPro" id="IPR029045">
    <property type="entry name" value="ClpP/crotonase-like_dom_sf"/>
</dbReference>
<dbReference type="EMBL" id="CAJZAF010000089">
    <property type="protein sequence ID" value="CAG9187652.1"/>
    <property type="molecule type" value="Genomic_DNA"/>
</dbReference>
<dbReference type="PANTHER" id="PTHR11941">
    <property type="entry name" value="ENOYL-COA HYDRATASE-RELATED"/>
    <property type="match status" value="1"/>
</dbReference>
<dbReference type="RefSeq" id="WP_224011139.1">
    <property type="nucleotide sequence ID" value="NZ_CAJZAF010000089.1"/>
</dbReference>
<name>A0ABN7ZNX6_9BURK</name>
<dbReference type="EC" id="4.2.1.150" evidence="1"/>
<gene>
    <name evidence="1" type="primary">crt_10</name>
    <name evidence="1" type="ORF">LMG23994_07097</name>
</gene>
<dbReference type="Pfam" id="PF00378">
    <property type="entry name" value="ECH_1"/>
    <property type="match status" value="1"/>
</dbReference>